<organism evidence="1 2">
    <name type="scientific">Actinoallomurus oryzae</name>
    <dbReference type="NCBI Taxonomy" id="502180"/>
    <lineage>
        <taxon>Bacteria</taxon>
        <taxon>Bacillati</taxon>
        <taxon>Actinomycetota</taxon>
        <taxon>Actinomycetes</taxon>
        <taxon>Streptosporangiales</taxon>
        <taxon>Thermomonosporaceae</taxon>
        <taxon>Actinoallomurus</taxon>
    </lineage>
</organism>
<sequence length="118" mass="13307">MTVKGPTIYPGVDAIRQVQQLMIFCSLLPPDGKLREALVRALALHEEPILSRITPLTDLHPHAAKAWLESTWMESGLSPDEKELVRWQNDSDNMAAAIRELKNVERQIGIRLVAEKTQ</sequence>
<accession>A0ABP8R520</accession>
<evidence type="ECO:0000313" key="2">
    <source>
        <dbReference type="Proteomes" id="UP001500503"/>
    </source>
</evidence>
<dbReference type="EMBL" id="BAABHF010000060">
    <property type="protein sequence ID" value="GAA4518426.1"/>
    <property type="molecule type" value="Genomic_DNA"/>
</dbReference>
<gene>
    <name evidence="1" type="ORF">GCM10023191_092540</name>
</gene>
<dbReference type="Pfam" id="PF19375">
    <property type="entry name" value="DurN"/>
    <property type="match status" value="1"/>
</dbReference>
<reference evidence="2" key="1">
    <citation type="journal article" date="2019" name="Int. J. Syst. Evol. Microbiol.">
        <title>The Global Catalogue of Microorganisms (GCM) 10K type strain sequencing project: providing services to taxonomists for standard genome sequencing and annotation.</title>
        <authorList>
            <consortium name="The Broad Institute Genomics Platform"/>
            <consortium name="The Broad Institute Genome Sequencing Center for Infectious Disease"/>
            <person name="Wu L."/>
            <person name="Ma J."/>
        </authorList>
    </citation>
    <scope>NUCLEOTIDE SEQUENCE [LARGE SCALE GENOMIC DNA]</scope>
    <source>
        <strain evidence="2">JCM 17933</strain>
    </source>
</reference>
<protein>
    <submittedName>
        <fullName evidence="1">Uncharacterized protein</fullName>
    </submittedName>
</protein>
<evidence type="ECO:0000313" key="1">
    <source>
        <dbReference type="EMBL" id="GAA4518426.1"/>
    </source>
</evidence>
<dbReference type="InterPro" id="IPR045994">
    <property type="entry name" value="DurN"/>
</dbReference>
<dbReference type="Proteomes" id="UP001500503">
    <property type="component" value="Unassembled WGS sequence"/>
</dbReference>
<keyword evidence="2" id="KW-1185">Reference proteome</keyword>
<comment type="caution">
    <text evidence="1">The sequence shown here is derived from an EMBL/GenBank/DDBJ whole genome shotgun (WGS) entry which is preliminary data.</text>
</comment>
<proteinExistence type="predicted"/>
<dbReference type="RefSeq" id="WP_329257679.1">
    <property type="nucleotide sequence ID" value="NZ_BAABHF010000060.1"/>
</dbReference>
<name>A0ABP8R520_9ACTN</name>